<name>A0A9P5QZ81_9FUNG</name>
<dbReference type="AlphaFoldDB" id="A0A9P5QZ81"/>
<protein>
    <submittedName>
        <fullName evidence="1">Uncharacterized protein</fullName>
    </submittedName>
</protein>
<sequence length="86" mass="9636">MSSMAYQRDEKLVAEASKIMLDVTTDKQRDHAAQLLQESEKEIDERATKEFGMRFVGISELKTLGGPFAGLFYDDDSIVLVFKGTS</sequence>
<accession>A0A9P5QZ81</accession>
<organism evidence="1 2">
    <name type="scientific">Linnemannia schmuckeri</name>
    <dbReference type="NCBI Taxonomy" id="64567"/>
    <lineage>
        <taxon>Eukaryota</taxon>
        <taxon>Fungi</taxon>
        <taxon>Fungi incertae sedis</taxon>
        <taxon>Mucoromycota</taxon>
        <taxon>Mortierellomycotina</taxon>
        <taxon>Mortierellomycetes</taxon>
        <taxon>Mortierellales</taxon>
        <taxon>Mortierellaceae</taxon>
        <taxon>Linnemannia</taxon>
    </lineage>
</organism>
<gene>
    <name evidence="1" type="ORF">BG015_007037</name>
</gene>
<comment type="caution">
    <text evidence="1">The sequence shown here is derived from an EMBL/GenBank/DDBJ whole genome shotgun (WGS) entry which is preliminary data.</text>
</comment>
<evidence type="ECO:0000313" key="1">
    <source>
        <dbReference type="EMBL" id="KAF9117324.1"/>
    </source>
</evidence>
<proteinExistence type="predicted"/>
<dbReference type="OrthoDB" id="426718at2759"/>
<dbReference type="EMBL" id="JAAAUQ010003490">
    <property type="protein sequence ID" value="KAF9117324.1"/>
    <property type="molecule type" value="Genomic_DNA"/>
</dbReference>
<dbReference type="Proteomes" id="UP000748756">
    <property type="component" value="Unassembled WGS sequence"/>
</dbReference>
<evidence type="ECO:0000313" key="2">
    <source>
        <dbReference type="Proteomes" id="UP000748756"/>
    </source>
</evidence>
<feature type="non-terminal residue" evidence="1">
    <location>
        <position position="86"/>
    </location>
</feature>
<reference evidence="1" key="1">
    <citation type="journal article" date="2020" name="Fungal Divers.">
        <title>Resolving the Mortierellaceae phylogeny through synthesis of multi-gene phylogenetics and phylogenomics.</title>
        <authorList>
            <person name="Vandepol N."/>
            <person name="Liber J."/>
            <person name="Desiro A."/>
            <person name="Na H."/>
            <person name="Kennedy M."/>
            <person name="Barry K."/>
            <person name="Grigoriev I.V."/>
            <person name="Miller A.N."/>
            <person name="O'Donnell K."/>
            <person name="Stajich J.E."/>
            <person name="Bonito G."/>
        </authorList>
    </citation>
    <scope>NUCLEOTIDE SEQUENCE</scope>
    <source>
        <strain evidence="1">NRRL 6426</strain>
    </source>
</reference>
<keyword evidence="2" id="KW-1185">Reference proteome</keyword>